<gene>
    <name evidence="2" type="ORF">g.487</name>
</gene>
<protein>
    <submittedName>
        <fullName evidence="2">Uncharacterized protein</fullName>
    </submittedName>
</protein>
<sequence>MHSRVNTTDTAHRGDSPLTPAALRTAGGLFACAREPQPTDTQTLVRCHVCAAPNRTTNAILAHQMHNPRRSPLDHKMNLQRAASERDRRSNFLSTIHRQLRGLTNKIITNVHEMLAVLCARGLRHTIDKIL</sequence>
<evidence type="ECO:0000313" key="2">
    <source>
        <dbReference type="EMBL" id="JAT83711.1"/>
    </source>
</evidence>
<organism evidence="2">
    <name type="scientific">Pectinophora gossypiella</name>
    <name type="common">Cotton pink bollworm</name>
    <name type="synonym">Depressaria gossypiella</name>
    <dbReference type="NCBI Taxonomy" id="13191"/>
    <lineage>
        <taxon>Eukaryota</taxon>
        <taxon>Metazoa</taxon>
        <taxon>Ecdysozoa</taxon>
        <taxon>Arthropoda</taxon>
        <taxon>Hexapoda</taxon>
        <taxon>Insecta</taxon>
        <taxon>Pterygota</taxon>
        <taxon>Neoptera</taxon>
        <taxon>Endopterygota</taxon>
        <taxon>Lepidoptera</taxon>
        <taxon>Glossata</taxon>
        <taxon>Ditrysia</taxon>
        <taxon>Gelechioidea</taxon>
        <taxon>Gelechiidae</taxon>
        <taxon>Apatetrinae</taxon>
        <taxon>Pectinophora</taxon>
    </lineage>
</organism>
<evidence type="ECO:0000256" key="1">
    <source>
        <dbReference type="SAM" id="MobiDB-lite"/>
    </source>
</evidence>
<name>A0A1E1WA20_PECGO</name>
<dbReference type="EMBL" id="GDQN01007343">
    <property type="protein sequence ID" value="JAT83711.1"/>
    <property type="molecule type" value="Transcribed_RNA"/>
</dbReference>
<dbReference type="AlphaFoldDB" id="A0A1E1WA20"/>
<reference evidence="2" key="1">
    <citation type="submission" date="2015-09" db="EMBL/GenBank/DDBJ databases">
        <title>De novo assembly of Pectinophora gossypiella (Pink Bollworm) gut transcriptome.</title>
        <authorList>
            <person name="Tassone E.E."/>
        </authorList>
    </citation>
    <scope>NUCLEOTIDE SEQUENCE</scope>
</reference>
<proteinExistence type="predicted"/>
<accession>A0A1E1WA20</accession>
<feature type="region of interest" description="Disordered" evidence="1">
    <location>
        <begin position="1"/>
        <end position="20"/>
    </location>
</feature>